<reference evidence="4" key="1">
    <citation type="submission" date="2019-06" db="EMBL/GenBank/DDBJ databases">
        <title>Draft genome sequence of the griseofulvin-producing fungus Xylaria cubensis strain G536.</title>
        <authorList>
            <person name="Mead M.E."/>
            <person name="Raja H.A."/>
            <person name="Steenwyk J.L."/>
            <person name="Knowles S.L."/>
            <person name="Oberlies N.H."/>
            <person name="Rokas A."/>
        </authorList>
    </citation>
    <scope>NUCLEOTIDE SEQUENCE [LARGE SCALE GENOMIC DNA]</scope>
    <source>
        <strain evidence="4">G536</strain>
    </source>
</reference>
<sequence>MDAINPFKSSGWKRAARVNCTILAVLSATLIGLSSIALSYGFKTALFFYAGSCSDRNVTTINIALHLLINVVSTLVYVTFSDTWPVWLASSNFFMQVLNSPSREEIDRAHAAGSWLDVGVSSIRNTFRLSKFKSSCWTVLFLSSVPIHLLFNSAVFRTDYRGADFHLTIATEEFTKDATYYPPGASLLFPGLSSVDLDEYKRDPSISNYDTNGVAEGISDYGFQVPPSDYDDESSPVLRNISTTAKDAGQWTKLDADACKKAYASCRGLSEYRNVVLVANKPGGWVRNDMWELRSNESRFWDRYVPPDQPNHLFFDAQCSVHSTYDSNRASDCTNVCMGALGKPLSQGYYGLYAANMDSPDIEADWTSYSFINISVLEAAYGKDSKWGLEGYQLHHTASDFRPSALDLSIDYCLVQPIETTCLIKMCTAIIVTTSIGHARQESLVTPGDAIASFITQPDVVTAGCTTMVRGSYGLGYYQRRVLPKQQQPHHTIELHVGQFSAVSKYTAAFTHILLFYAQEWAQFGYGFFPLRVTDPKPVVDSSQHLSALGFGEYYLCYDISRGLPADAATLVGYSPTALLTLTVVSIILAFIPPIWSSLTRLPPNIVVPGCNSLAISAACHVSELCHATGKADNSNDTTSPASSAFSLQRVGTRSLGRDANYELLGDGNRESSIDDVDFEKSGENRLERIAQSKLSWGVISMPQEWYARHGYDPMLIKHLGFGVVKDGMAPPLWGHLYG</sequence>
<name>A0A553I670_9PEZI</name>
<dbReference type="Proteomes" id="UP000319160">
    <property type="component" value="Unassembled WGS sequence"/>
</dbReference>
<keyword evidence="1" id="KW-0812">Transmembrane</keyword>
<dbReference type="EMBL" id="VFLP01000014">
    <property type="protein sequence ID" value="TRX95697.1"/>
    <property type="molecule type" value="Genomic_DNA"/>
</dbReference>
<evidence type="ECO:0000259" key="2">
    <source>
        <dbReference type="Pfam" id="PF20163"/>
    </source>
</evidence>
<comment type="caution">
    <text evidence="3">The sequence shown here is derived from an EMBL/GenBank/DDBJ whole genome shotgun (WGS) entry which is preliminary data.</text>
</comment>
<dbReference type="PANTHER" id="PTHR35395">
    <property type="entry name" value="DUF6536 DOMAIN-CONTAINING PROTEIN"/>
    <property type="match status" value="1"/>
</dbReference>
<proteinExistence type="predicted"/>
<feature type="domain" description="DUF6536" evidence="2">
    <location>
        <begin position="12"/>
        <end position="175"/>
    </location>
</feature>
<dbReference type="OrthoDB" id="5429634at2759"/>
<organism evidence="3 4">
    <name type="scientific">Xylaria flabelliformis</name>
    <dbReference type="NCBI Taxonomy" id="2512241"/>
    <lineage>
        <taxon>Eukaryota</taxon>
        <taxon>Fungi</taxon>
        <taxon>Dikarya</taxon>
        <taxon>Ascomycota</taxon>
        <taxon>Pezizomycotina</taxon>
        <taxon>Sordariomycetes</taxon>
        <taxon>Xylariomycetidae</taxon>
        <taxon>Xylariales</taxon>
        <taxon>Xylariaceae</taxon>
        <taxon>Xylaria</taxon>
    </lineage>
</organism>
<feature type="transmembrane region" description="Helical" evidence="1">
    <location>
        <begin position="61"/>
        <end position="80"/>
    </location>
</feature>
<feature type="transmembrane region" description="Helical" evidence="1">
    <location>
        <begin position="21"/>
        <end position="41"/>
    </location>
</feature>
<evidence type="ECO:0000256" key="1">
    <source>
        <dbReference type="SAM" id="Phobius"/>
    </source>
</evidence>
<dbReference type="PANTHER" id="PTHR35395:SF1">
    <property type="entry name" value="DUF6536 DOMAIN-CONTAINING PROTEIN"/>
    <property type="match status" value="1"/>
</dbReference>
<keyword evidence="1" id="KW-0472">Membrane</keyword>
<gene>
    <name evidence="3" type="ORF">FHL15_003251</name>
</gene>
<accession>A0A553I670</accession>
<dbReference type="AlphaFoldDB" id="A0A553I670"/>
<keyword evidence="1" id="KW-1133">Transmembrane helix</keyword>
<evidence type="ECO:0000313" key="3">
    <source>
        <dbReference type="EMBL" id="TRX95697.1"/>
    </source>
</evidence>
<dbReference type="InterPro" id="IPR046623">
    <property type="entry name" value="DUF6536"/>
</dbReference>
<dbReference type="STRING" id="2512241.A0A553I670"/>
<protein>
    <recommendedName>
        <fullName evidence="2">DUF6536 domain-containing protein</fullName>
    </recommendedName>
</protein>
<evidence type="ECO:0000313" key="4">
    <source>
        <dbReference type="Proteomes" id="UP000319160"/>
    </source>
</evidence>
<dbReference type="Pfam" id="PF20163">
    <property type="entry name" value="DUF6536"/>
    <property type="match status" value="1"/>
</dbReference>
<keyword evidence="4" id="KW-1185">Reference proteome</keyword>